<dbReference type="RefSeq" id="WP_206717847.1">
    <property type="nucleotide sequence ID" value="NZ_CP071091.1"/>
</dbReference>
<proteinExistence type="predicted"/>
<dbReference type="Proteomes" id="UP000663090">
    <property type="component" value="Chromosome"/>
</dbReference>
<dbReference type="InterPro" id="IPR001763">
    <property type="entry name" value="Rhodanese-like_dom"/>
</dbReference>
<dbReference type="Pfam" id="PF00581">
    <property type="entry name" value="Rhodanese"/>
    <property type="match status" value="1"/>
</dbReference>
<sequence length="116" mass="13023">MEPNILCTELYLRLGDDELLVIDCRTPAEWEHHALHIPGALRMSPGEVALEHRMLPDDELIVLCGGAQDGSDVRRVCRLLRMHGREAVCLEGGLPAWIRGGYPTERHARPQLALPR</sequence>
<gene>
    <name evidence="2" type="ORF">JY572_09095</name>
</gene>
<dbReference type="CDD" id="cd00158">
    <property type="entry name" value="RHOD"/>
    <property type="match status" value="1"/>
</dbReference>
<evidence type="ECO:0000313" key="2">
    <source>
        <dbReference type="EMBL" id="QSQ16180.1"/>
    </source>
</evidence>
<reference evidence="2 3" key="1">
    <citation type="submission" date="2021-02" db="EMBL/GenBank/DDBJ databases">
        <title>De Novo genome assembly of isolated myxobacteria.</title>
        <authorList>
            <person name="Stevens D.C."/>
        </authorList>
    </citation>
    <scope>NUCLEOTIDE SEQUENCE [LARGE SCALE GENOMIC DNA]</scope>
    <source>
        <strain evidence="2 3">SCHIC003</strain>
    </source>
</reference>
<dbReference type="InterPro" id="IPR036873">
    <property type="entry name" value="Rhodanese-like_dom_sf"/>
</dbReference>
<feature type="domain" description="Rhodanese" evidence="1">
    <location>
        <begin position="15"/>
        <end position="106"/>
    </location>
</feature>
<accession>A0ABX7NEZ4</accession>
<organism evidence="2 3">
    <name type="scientific">Myxococcus landrumensis</name>
    <dbReference type="NCBI Taxonomy" id="2813577"/>
    <lineage>
        <taxon>Bacteria</taxon>
        <taxon>Pseudomonadati</taxon>
        <taxon>Myxococcota</taxon>
        <taxon>Myxococcia</taxon>
        <taxon>Myxococcales</taxon>
        <taxon>Cystobacterineae</taxon>
        <taxon>Myxococcaceae</taxon>
        <taxon>Myxococcus</taxon>
    </lineage>
</organism>
<name>A0ABX7NEZ4_9BACT</name>
<protein>
    <submittedName>
        <fullName evidence="2">Rhodanese-like domain-containing protein</fullName>
    </submittedName>
</protein>
<evidence type="ECO:0000313" key="3">
    <source>
        <dbReference type="Proteomes" id="UP000663090"/>
    </source>
</evidence>
<dbReference type="EMBL" id="CP071091">
    <property type="protein sequence ID" value="QSQ16180.1"/>
    <property type="molecule type" value="Genomic_DNA"/>
</dbReference>
<evidence type="ECO:0000259" key="1">
    <source>
        <dbReference type="PROSITE" id="PS50206"/>
    </source>
</evidence>
<dbReference type="SUPFAM" id="SSF52821">
    <property type="entry name" value="Rhodanese/Cell cycle control phosphatase"/>
    <property type="match status" value="1"/>
</dbReference>
<dbReference type="SMART" id="SM00450">
    <property type="entry name" value="RHOD"/>
    <property type="match status" value="1"/>
</dbReference>
<keyword evidence="3" id="KW-1185">Reference proteome</keyword>
<dbReference type="PROSITE" id="PS50206">
    <property type="entry name" value="RHODANESE_3"/>
    <property type="match status" value="1"/>
</dbReference>
<dbReference type="Gene3D" id="3.40.250.10">
    <property type="entry name" value="Rhodanese-like domain"/>
    <property type="match status" value="1"/>
</dbReference>